<name>A0AAV0N2G4_9ROSI</name>
<accession>A0AAV0N2G4</accession>
<dbReference type="Proteomes" id="UP001154282">
    <property type="component" value="Unassembled WGS sequence"/>
</dbReference>
<dbReference type="Gene3D" id="3.40.50.1820">
    <property type="entry name" value="alpha/beta hydrolase"/>
    <property type="match status" value="1"/>
</dbReference>
<keyword evidence="3" id="KW-1185">Reference proteome</keyword>
<dbReference type="SUPFAM" id="SSF53474">
    <property type="entry name" value="alpha/beta-Hydrolases"/>
    <property type="match status" value="1"/>
</dbReference>
<proteinExistence type="inferred from homology"/>
<comment type="similarity">
    <text evidence="1">Belongs to the peptidase S10 family.</text>
</comment>
<dbReference type="InterPro" id="IPR001563">
    <property type="entry name" value="Peptidase_S10"/>
</dbReference>
<dbReference type="EMBL" id="CAMGYJ010000007">
    <property type="protein sequence ID" value="CAI0452774.1"/>
    <property type="molecule type" value="Genomic_DNA"/>
</dbReference>
<evidence type="ECO:0000313" key="2">
    <source>
        <dbReference type="EMBL" id="CAI0452774.1"/>
    </source>
</evidence>
<sequence>MNWDGIENFMKAEKKVWRVKGKGSDLSGYVQKYESLTSVVLMEAGHMATADQTVNSQAMIEDWVLDKGLFGNKSL</sequence>
<dbReference type="AlphaFoldDB" id="A0AAV0N2G4"/>
<reference evidence="2" key="1">
    <citation type="submission" date="2022-08" db="EMBL/GenBank/DDBJ databases">
        <authorList>
            <person name="Gutierrez-Valencia J."/>
        </authorList>
    </citation>
    <scope>NUCLEOTIDE SEQUENCE</scope>
</reference>
<dbReference type="InterPro" id="IPR029058">
    <property type="entry name" value="AB_hydrolase_fold"/>
</dbReference>
<evidence type="ECO:0000313" key="3">
    <source>
        <dbReference type="Proteomes" id="UP001154282"/>
    </source>
</evidence>
<dbReference type="GO" id="GO:0006508">
    <property type="term" value="P:proteolysis"/>
    <property type="evidence" value="ECO:0007669"/>
    <property type="project" value="InterPro"/>
</dbReference>
<dbReference type="Pfam" id="PF00450">
    <property type="entry name" value="Peptidase_S10"/>
    <property type="match status" value="1"/>
</dbReference>
<gene>
    <name evidence="2" type="ORF">LITE_LOCUS31346</name>
</gene>
<evidence type="ECO:0000256" key="1">
    <source>
        <dbReference type="ARBA" id="ARBA00009431"/>
    </source>
</evidence>
<organism evidence="2 3">
    <name type="scientific">Linum tenue</name>
    <dbReference type="NCBI Taxonomy" id="586396"/>
    <lineage>
        <taxon>Eukaryota</taxon>
        <taxon>Viridiplantae</taxon>
        <taxon>Streptophyta</taxon>
        <taxon>Embryophyta</taxon>
        <taxon>Tracheophyta</taxon>
        <taxon>Spermatophyta</taxon>
        <taxon>Magnoliopsida</taxon>
        <taxon>eudicotyledons</taxon>
        <taxon>Gunneridae</taxon>
        <taxon>Pentapetalae</taxon>
        <taxon>rosids</taxon>
        <taxon>fabids</taxon>
        <taxon>Malpighiales</taxon>
        <taxon>Linaceae</taxon>
        <taxon>Linum</taxon>
    </lineage>
</organism>
<comment type="caution">
    <text evidence="2">The sequence shown here is derived from an EMBL/GenBank/DDBJ whole genome shotgun (WGS) entry which is preliminary data.</text>
</comment>
<protein>
    <submittedName>
        <fullName evidence="2">Uncharacterized protein</fullName>
    </submittedName>
</protein>
<dbReference type="GO" id="GO:0004185">
    <property type="term" value="F:serine-type carboxypeptidase activity"/>
    <property type="evidence" value="ECO:0007669"/>
    <property type="project" value="InterPro"/>
</dbReference>